<accession>A0A1W1D4X8</accession>
<organism evidence="1">
    <name type="scientific">hydrothermal vent metagenome</name>
    <dbReference type="NCBI Taxonomy" id="652676"/>
    <lineage>
        <taxon>unclassified sequences</taxon>
        <taxon>metagenomes</taxon>
        <taxon>ecological metagenomes</taxon>
    </lineage>
</organism>
<reference evidence="1" key="1">
    <citation type="submission" date="2016-10" db="EMBL/GenBank/DDBJ databases">
        <authorList>
            <person name="de Groot N.N."/>
        </authorList>
    </citation>
    <scope>NUCLEOTIDE SEQUENCE</scope>
</reference>
<sequence>MKHTLFLFLFSLVLLGDELTWVDKQIDAIKATRVGLAVQDIKSLKDPFIFFQPNHYQRNIDKKIKVIQKIPMYHTRKKVSHKKRETKIRYVRLNVHLGAIMNDAILVHSKWYKVGDRIKGFKIIRIDRESVLLARKNKRAILSIKKKKSKINFGIH</sequence>
<proteinExistence type="predicted"/>
<protein>
    <submittedName>
        <fullName evidence="1">Uncharacterized protein</fullName>
    </submittedName>
</protein>
<name>A0A1W1D4X8_9ZZZZ</name>
<dbReference type="AlphaFoldDB" id="A0A1W1D4X8"/>
<evidence type="ECO:0000313" key="1">
    <source>
        <dbReference type="EMBL" id="SFV75691.1"/>
    </source>
</evidence>
<gene>
    <name evidence="1" type="ORF">MNB_SM-3-1127</name>
</gene>
<dbReference type="EMBL" id="FPHP01000045">
    <property type="protein sequence ID" value="SFV75691.1"/>
    <property type="molecule type" value="Genomic_DNA"/>
</dbReference>